<dbReference type="OrthoDB" id="425082at2759"/>
<dbReference type="InterPro" id="IPR032727">
    <property type="entry name" value="CLAMP"/>
</dbReference>
<dbReference type="EMBL" id="REGN01003226">
    <property type="protein sequence ID" value="RNA23739.1"/>
    <property type="molecule type" value="Genomic_DNA"/>
</dbReference>
<proteinExistence type="predicted"/>
<comment type="caution">
    <text evidence="2">The sequence shown here is derived from an EMBL/GenBank/DDBJ whole genome shotgun (WGS) entry which is preliminary data.</text>
</comment>
<keyword evidence="3" id="KW-1185">Reference proteome</keyword>
<reference evidence="2 3" key="1">
    <citation type="journal article" date="2018" name="Sci. Rep.">
        <title>Genomic signatures of local adaptation to the degree of environmental predictability in rotifers.</title>
        <authorList>
            <person name="Franch-Gras L."/>
            <person name="Hahn C."/>
            <person name="Garcia-Roger E.M."/>
            <person name="Carmona M.J."/>
            <person name="Serra M."/>
            <person name="Gomez A."/>
        </authorList>
    </citation>
    <scope>NUCLEOTIDE SEQUENCE [LARGE SCALE GENOMIC DNA]</scope>
    <source>
        <strain evidence="2">HYR1</strain>
    </source>
</reference>
<dbReference type="STRING" id="10195.A0A3M7RJT4"/>
<dbReference type="AlphaFoldDB" id="A0A3M7RJT4"/>
<evidence type="ECO:0000313" key="3">
    <source>
        <dbReference type="Proteomes" id="UP000276133"/>
    </source>
</evidence>
<name>A0A3M7RJT4_BRAPC</name>
<dbReference type="PANTHER" id="PTHR28457">
    <property type="entry name" value="COILED-COIL DOMAIN-CONTAINING PROTEIN 189"/>
    <property type="match status" value="1"/>
</dbReference>
<organism evidence="2 3">
    <name type="scientific">Brachionus plicatilis</name>
    <name type="common">Marine rotifer</name>
    <name type="synonym">Brachionus muelleri</name>
    <dbReference type="NCBI Taxonomy" id="10195"/>
    <lineage>
        <taxon>Eukaryota</taxon>
        <taxon>Metazoa</taxon>
        <taxon>Spiralia</taxon>
        <taxon>Gnathifera</taxon>
        <taxon>Rotifera</taxon>
        <taxon>Eurotatoria</taxon>
        <taxon>Monogononta</taxon>
        <taxon>Pseudotrocha</taxon>
        <taxon>Ploima</taxon>
        <taxon>Brachionidae</taxon>
        <taxon>Brachionus</taxon>
    </lineage>
</organism>
<evidence type="ECO:0000256" key="1">
    <source>
        <dbReference type="SAM" id="MobiDB-lite"/>
    </source>
</evidence>
<dbReference type="Pfam" id="PF14769">
    <property type="entry name" value="CLAMP"/>
    <property type="match status" value="1"/>
</dbReference>
<accession>A0A3M7RJT4</accession>
<evidence type="ECO:0000313" key="2">
    <source>
        <dbReference type="EMBL" id="RNA23739.1"/>
    </source>
</evidence>
<dbReference type="PANTHER" id="PTHR28457:SF1">
    <property type="entry name" value="CILIA- AND FLAGELLA-ASSOCIATED PROTEIN 119"/>
    <property type="match status" value="1"/>
</dbReference>
<dbReference type="Proteomes" id="UP000276133">
    <property type="component" value="Unassembled WGS sequence"/>
</dbReference>
<feature type="compositionally biased region" description="Low complexity" evidence="1">
    <location>
        <begin position="272"/>
        <end position="287"/>
    </location>
</feature>
<protein>
    <submittedName>
        <fullName evidence="2">Coiled-coil domain-containing protein</fullName>
    </submittedName>
</protein>
<feature type="region of interest" description="Disordered" evidence="1">
    <location>
        <begin position="262"/>
        <end position="287"/>
    </location>
</feature>
<sequence length="287" mass="33676">MSNYFDVKLPEFKQAKFELWQNLDQNQLQSLIGCFEESEFVKPKGSIYERFSALASKQVALDPKSKKDQILIDKYYYLIKFCLHREFSLVQISALWSLLIRTHRVACETAFGNLDQTFTYFKDALLCYAVHRPPFSLCLFQPSQIKEIIDYFFNSYFKQFKFYKYVFSTGITVDLNFSYTNQPEPVLSEQNEEQNELDDSMLRNESRLLNDLTQIFEENNEQEVDEPNAEVKQFVREYLNQHLSVVKADLLNEEIFTKLGDKKLSAQKRNKSGSSTKTPTKTPPKTK</sequence>
<gene>
    <name evidence="2" type="ORF">BpHYR1_043930</name>
</gene>